<dbReference type="Gene3D" id="3.30.450.20">
    <property type="entry name" value="PAS domain"/>
    <property type="match status" value="3"/>
</dbReference>
<dbReference type="Pfam" id="PF08447">
    <property type="entry name" value="PAS_3"/>
    <property type="match status" value="1"/>
</dbReference>
<keyword evidence="4" id="KW-0808">Transferase</keyword>
<dbReference type="KEGG" id="ruf:TH63_03785"/>
<keyword evidence="3" id="KW-0597">Phosphoprotein</keyword>
<dbReference type="CDD" id="cd00130">
    <property type="entry name" value="PAS"/>
    <property type="match status" value="1"/>
</dbReference>
<dbReference type="InterPro" id="IPR035965">
    <property type="entry name" value="PAS-like_dom_sf"/>
</dbReference>
<dbReference type="EC" id="2.7.13.3" evidence="2"/>
<evidence type="ECO:0000259" key="7">
    <source>
        <dbReference type="PROSITE" id="PS50113"/>
    </source>
</evidence>
<dbReference type="Pfam" id="PF08448">
    <property type="entry name" value="PAS_4"/>
    <property type="match status" value="1"/>
</dbReference>
<comment type="catalytic activity">
    <reaction evidence="1">
        <text>ATP + protein L-histidine = ADP + protein N-phospho-L-histidine.</text>
        <dbReference type="EC" id="2.7.13.3"/>
    </reaction>
</comment>
<gene>
    <name evidence="8" type="ORF">TH63_03785</name>
</gene>
<proteinExistence type="predicted"/>
<protein>
    <recommendedName>
        <fullName evidence="2">histidine kinase</fullName>
        <ecNumber evidence="2">2.7.13.3</ecNumber>
    </recommendedName>
</protein>
<feature type="domain" description="PAS" evidence="6">
    <location>
        <begin position="138"/>
        <end position="210"/>
    </location>
</feature>
<name>A0A0H4VM14_9BACT</name>
<dbReference type="InterPro" id="IPR000014">
    <property type="entry name" value="PAS"/>
</dbReference>
<dbReference type="PROSITE" id="PS50112">
    <property type="entry name" value="PAS"/>
    <property type="match status" value="1"/>
</dbReference>
<sequence>MDFFRIFQKAPDNFVVLSPDYTVLAATEAYLKTTLRSLDDIKGKHFLLEAYPDKDYSYEENPVKLSLDRVVETKQVDHMDLVRYHIARPAHEGGGYYESFWEASHTPVLDDQGNLQYIIQKTEDVTERELAKQAQQASEKKFNTMTDTIPQLVFTFTPQIQVTYVNSRWEKYTGISAQQALHPDYNWENVVHPQDLPDVIKRLQEAIANKKEFQMEARFKNHEGAYRWFLCRIVPVLTKDGSAIETIVGSCTDVHSTKLMVQELLDSAEQMSALADQVTLNHKKAESRRLTLERLIMQAPVFFCILNGPTHRYELANEKYQQLIPNKELLGRTVIEVVPEVEEQGLIAVLDNVYNTGETFTANNILVKIDKHNDGVLHDLYLSFVYQAMYDEEQKITGILVCGYETTESMLLKQSTQA</sequence>
<dbReference type="PANTHER" id="PTHR43304">
    <property type="entry name" value="PHYTOCHROME-LIKE PROTEIN CPH1"/>
    <property type="match status" value="1"/>
</dbReference>
<feature type="domain" description="PAC" evidence="7">
    <location>
        <begin position="80"/>
        <end position="137"/>
    </location>
</feature>
<evidence type="ECO:0000256" key="3">
    <source>
        <dbReference type="ARBA" id="ARBA00022553"/>
    </source>
</evidence>
<dbReference type="PANTHER" id="PTHR43304:SF1">
    <property type="entry name" value="PAC DOMAIN-CONTAINING PROTEIN"/>
    <property type="match status" value="1"/>
</dbReference>
<dbReference type="SUPFAM" id="SSF55785">
    <property type="entry name" value="PYP-like sensor domain (PAS domain)"/>
    <property type="match status" value="3"/>
</dbReference>
<organism evidence="8 9">
    <name type="scientific">Rufibacter radiotolerans</name>
    <dbReference type="NCBI Taxonomy" id="1379910"/>
    <lineage>
        <taxon>Bacteria</taxon>
        <taxon>Pseudomonadati</taxon>
        <taxon>Bacteroidota</taxon>
        <taxon>Cytophagia</taxon>
        <taxon>Cytophagales</taxon>
        <taxon>Hymenobacteraceae</taxon>
        <taxon>Rufibacter</taxon>
    </lineage>
</organism>
<dbReference type="InterPro" id="IPR013656">
    <property type="entry name" value="PAS_4"/>
</dbReference>
<dbReference type="EMBL" id="CP010777">
    <property type="protein sequence ID" value="AKQ44947.1"/>
    <property type="molecule type" value="Genomic_DNA"/>
</dbReference>
<evidence type="ECO:0000256" key="1">
    <source>
        <dbReference type="ARBA" id="ARBA00000085"/>
    </source>
</evidence>
<dbReference type="InterPro" id="IPR000700">
    <property type="entry name" value="PAS-assoc_C"/>
</dbReference>
<evidence type="ECO:0000256" key="4">
    <source>
        <dbReference type="ARBA" id="ARBA00022679"/>
    </source>
</evidence>
<feature type="domain" description="PAC" evidence="7">
    <location>
        <begin position="213"/>
        <end position="266"/>
    </location>
</feature>
<evidence type="ECO:0000313" key="8">
    <source>
        <dbReference type="EMBL" id="AKQ44947.1"/>
    </source>
</evidence>
<dbReference type="InterPro" id="IPR013655">
    <property type="entry name" value="PAS_fold_3"/>
</dbReference>
<dbReference type="SMART" id="SM00091">
    <property type="entry name" value="PAS"/>
    <property type="match status" value="3"/>
</dbReference>
<keyword evidence="5 8" id="KW-0418">Kinase</keyword>
<reference evidence="8 9" key="1">
    <citation type="submission" date="2015-01" db="EMBL/GenBank/DDBJ databases">
        <title>Rufibacter sp./DG31D/ whole genome sequencing.</title>
        <authorList>
            <person name="Kim M.K."/>
            <person name="Srinivasan S."/>
            <person name="Lee J.-J."/>
        </authorList>
    </citation>
    <scope>NUCLEOTIDE SEQUENCE [LARGE SCALE GENOMIC DNA]</scope>
    <source>
        <strain evidence="8 9">DG31D</strain>
    </source>
</reference>
<keyword evidence="9" id="KW-1185">Reference proteome</keyword>
<dbReference type="NCBIfam" id="TIGR00229">
    <property type="entry name" value="sensory_box"/>
    <property type="match status" value="1"/>
</dbReference>
<dbReference type="OrthoDB" id="9766459at2"/>
<dbReference type="AlphaFoldDB" id="A0A0H4VM14"/>
<dbReference type="PROSITE" id="PS50113">
    <property type="entry name" value="PAC"/>
    <property type="match status" value="2"/>
</dbReference>
<evidence type="ECO:0000259" key="6">
    <source>
        <dbReference type="PROSITE" id="PS50112"/>
    </source>
</evidence>
<dbReference type="InterPro" id="IPR052162">
    <property type="entry name" value="Sensor_kinase/Photoreceptor"/>
</dbReference>
<dbReference type="FunFam" id="3.30.450.20:FF:000099">
    <property type="entry name" value="Sensory box sensor histidine kinase"/>
    <property type="match status" value="1"/>
</dbReference>
<dbReference type="PATRIC" id="fig|1379910.4.peg.818"/>
<dbReference type="RefSeq" id="WP_048919767.1">
    <property type="nucleotide sequence ID" value="NZ_CP010777.1"/>
</dbReference>
<dbReference type="STRING" id="1379910.TH63_03785"/>
<evidence type="ECO:0000313" key="9">
    <source>
        <dbReference type="Proteomes" id="UP000036458"/>
    </source>
</evidence>
<dbReference type="Proteomes" id="UP000036458">
    <property type="component" value="Chromosome"/>
</dbReference>
<dbReference type="GO" id="GO:0004673">
    <property type="term" value="F:protein histidine kinase activity"/>
    <property type="evidence" value="ECO:0007669"/>
    <property type="project" value="UniProtKB-EC"/>
</dbReference>
<evidence type="ECO:0000256" key="2">
    <source>
        <dbReference type="ARBA" id="ARBA00012438"/>
    </source>
</evidence>
<accession>A0A0H4VM14</accession>
<evidence type="ECO:0000256" key="5">
    <source>
        <dbReference type="ARBA" id="ARBA00022777"/>
    </source>
</evidence>